<name>A0ABS2SVL0_9BACI</name>
<evidence type="ECO:0000313" key="1">
    <source>
        <dbReference type="EMBL" id="MBM7838509.1"/>
    </source>
</evidence>
<keyword evidence="2" id="KW-1185">Reference proteome</keyword>
<comment type="caution">
    <text evidence="1">The sequence shown here is derived from an EMBL/GenBank/DDBJ whole genome shotgun (WGS) entry which is preliminary data.</text>
</comment>
<evidence type="ECO:0000313" key="2">
    <source>
        <dbReference type="Proteomes" id="UP001179280"/>
    </source>
</evidence>
<protein>
    <recommendedName>
        <fullName evidence="3">Immunity protein 26 of polymorphic toxin system</fullName>
    </recommendedName>
</protein>
<reference evidence="1" key="1">
    <citation type="submission" date="2021-01" db="EMBL/GenBank/DDBJ databases">
        <title>Genomic Encyclopedia of Type Strains, Phase IV (KMG-IV): sequencing the most valuable type-strain genomes for metagenomic binning, comparative biology and taxonomic classification.</title>
        <authorList>
            <person name="Goeker M."/>
        </authorList>
    </citation>
    <scope>NUCLEOTIDE SEQUENCE</scope>
    <source>
        <strain evidence="1">DSM 21943</strain>
    </source>
</reference>
<dbReference type="EMBL" id="JAFBCV010000004">
    <property type="protein sequence ID" value="MBM7838509.1"/>
    <property type="molecule type" value="Genomic_DNA"/>
</dbReference>
<dbReference type="RefSeq" id="WP_204465698.1">
    <property type="nucleotide sequence ID" value="NZ_JAFBCV010000004.1"/>
</dbReference>
<accession>A0ABS2SVL0</accession>
<proteinExistence type="predicted"/>
<organism evidence="1 2">
    <name type="scientific">Shouchella xiaoxiensis</name>
    <dbReference type="NCBI Taxonomy" id="766895"/>
    <lineage>
        <taxon>Bacteria</taxon>
        <taxon>Bacillati</taxon>
        <taxon>Bacillota</taxon>
        <taxon>Bacilli</taxon>
        <taxon>Bacillales</taxon>
        <taxon>Bacillaceae</taxon>
        <taxon>Shouchella</taxon>
    </lineage>
</organism>
<dbReference type="Proteomes" id="UP001179280">
    <property type="component" value="Unassembled WGS sequence"/>
</dbReference>
<evidence type="ECO:0008006" key="3">
    <source>
        <dbReference type="Google" id="ProtNLM"/>
    </source>
</evidence>
<sequence length="246" mass="28693">MSNEREQEDFLNEEALDVSVQFLEYFAESYEKDLGRKPTIADLCNVLKVALDLDGDMYFRELRDRVASNVSIETMPLDAFNDIKPGAVVEIYVPLLNRYTYAMVIRGHAGRDRQASLYMQFYDLFTKEQLEKKTIRKTFFQSEPAFLVCVTRTGFIEGGWQVVDQQKPLLDERVIDHTSFVFYEEGQYYLSEGDAYVPLEDMRKVSVREGRRCVNPAGKLDWSIIEKWLMGIYEGQTTTQLVRNMY</sequence>
<gene>
    <name evidence="1" type="ORF">JOC54_001765</name>
</gene>